<dbReference type="Pfam" id="PF19726">
    <property type="entry name" value="DUF6218"/>
    <property type="match status" value="1"/>
</dbReference>
<evidence type="ECO:0000313" key="1">
    <source>
        <dbReference type="EMBL" id="MCS7479818.1"/>
    </source>
</evidence>
<comment type="caution">
    <text evidence="1">The sequence shown here is derived from an EMBL/GenBank/DDBJ whole genome shotgun (WGS) entry which is preliminary data.</text>
</comment>
<sequence length="211" mass="22584">MTTGTQEELLTTRAADGRALIGHVVVCRAGGEVAVAHLGADGVTTGEWVAPVGESLLERCEGRALLAWDAAEAVAVVREWALADGATDVNLVTVTLSEALTEVAEARAGYAAVVAEKQAARLESGDLRWPVTLPDPLPATLEDLRRRARVVVPSDVSEAVAQARLICGLGEWVVRRWQENAVALSRREYLRAEFGEPSVLAPRWEERLAGA</sequence>
<dbReference type="EMBL" id="JANYMP010000011">
    <property type="protein sequence ID" value="MCS7479818.1"/>
    <property type="molecule type" value="Genomic_DNA"/>
</dbReference>
<dbReference type="Proteomes" id="UP001141259">
    <property type="component" value="Unassembled WGS sequence"/>
</dbReference>
<keyword evidence="2" id="KW-1185">Reference proteome</keyword>
<dbReference type="AlphaFoldDB" id="A0A9X3A367"/>
<gene>
    <name evidence="1" type="ORF">NZH93_23395</name>
</gene>
<reference evidence="1" key="1">
    <citation type="submission" date="2022-08" db="EMBL/GenBank/DDBJ databases">
        <authorList>
            <person name="Tistechok S."/>
            <person name="Samborskyy M."/>
            <person name="Roman I."/>
        </authorList>
    </citation>
    <scope>NUCLEOTIDE SEQUENCE</scope>
    <source>
        <strain evidence="1">DSM 103496</strain>
    </source>
</reference>
<dbReference type="InterPro" id="IPR046190">
    <property type="entry name" value="DUF6218"/>
</dbReference>
<proteinExistence type="predicted"/>
<protein>
    <submittedName>
        <fullName evidence="1">DUF6218 family protein</fullName>
    </submittedName>
</protein>
<evidence type="ECO:0000313" key="2">
    <source>
        <dbReference type="Proteomes" id="UP001141259"/>
    </source>
</evidence>
<dbReference type="RefSeq" id="WP_259625318.1">
    <property type="nucleotide sequence ID" value="NZ_JANYMP010000011.1"/>
</dbReference>
<accession>A0A9X3A367</accession>
<name>A0A9X3A367_9PSEU</name>
<organism evidence="1 2">
    <name type="scientific">Umezawaea endophytica</name>
    <dbReference type="NCBI Taxonomy" id="1654476"/>
    <lineage>
        <taxon>Bacteria</taxon>
        <taxon>Bacillati</taxon>
        <taxon>Actinomycetota</taxon>
        <taxon>Actinomycetes</taxon>
        <taxon>Pseudonocardiales</taxon>
        <taxon>Pseudonocardiaceae</taxon>
        <taxon>Umezawaea</taxon>
    </lineage>
</organism>